<comment type="caution">
    <text evidence="1">The sequence shown here is derived from an EMBL/GenBank/DDBJ whole genome shotgun (WGS) entry which is preliminary data.</text>
</comment>
<evidence type="ECO:0000313" key="2">
    <source>
        <dbReference type="Proteomes" id="UP001589854"/>
    </source>
</evidence>
<reference evidence="1 2" key="1">
    <citation type="submission" date="2024-09" db="EMBL/GenBank/DDBJ databases">
        <authorList>
            <person name="Sun Q."/>
            <person name="Mori K."/>
        </authorList>
    </citation>
    <scope>NUCLEOTIDE SEQUENCE [LARGE SCALE GENOMIC DNA]</scope>
    <source>
        <strain evidence="1 2">CCM 7228</strain>
    </source>
</reference>
<organism evidence="1 2">
    <name type="scientific">Metabacillus herbersteinensis</name>
    <dbReference type="NCBI Taxonomy" id="283816"/>
    <lineage>
        <taxon>Bacteria</taxon>
        <taxon>Bacillati</taxon>
        <taxon>Bacillota</taxon>
        <taxon>Bacilli</taxon>
        <taxon>Bacillales</taxon>
        <taxon>Bacillaceae</taxon>
        <taxon>Metabacillus</taxon>
    </lineage>
</organism>
<gene>
    <name evidence="1" type="ORF">ACFFIX_09545</name>
</gene>
<dbReference type="RefSeq" id="WP_378933052.1">
    <property type="nucleotide sequence ID" value="NZ_JBHLVO010000005.1"/>
</dbReference>
<sequence>MRPIRITEPVIGYAWTGRHVVILQCRSSTNTFFSLHSSLHALLEPSKINCAETLSQLLSIGYQVASVTQLQPDIVQYLLVM</sequence>
<proteinExistence type="predicted"/>
<evidence type="ECO:0000313" key="1">
    <source>
        <dbReference type="EMBL" id="MFC0271699.1"/>
    </source>
</evidence>
<dbReference type="EMBL" id="JBHLVO010000005">
    <property type="protein sequence ID" value="MFC0271699.1"/>
    <property type="molecule type" value="Genomic_DNA"/>
</dbReference>
<name>A0ABV6GDD8_9BACI</name>
<keyword evidence="2" id="KW-1185">Reference proteome</keyword>
<dbReference type="Proteomes" id="UP001589854">
    <property type="component" value="Unassembled WGS sequence"/>
</dbReference>
<accession>A0ABV6GDD8</accession>
<protein>
    <submittedName>
        <fullName evidence="1">Uncharacterized protein</fullName>
    </submittedName>
</protein>